<sequence length="114" mass="12871">GYGHEALASAWGAKIVTREKTEGEQTIKTRDPKGVIHNLGLFFMAFESHTEQVTKNRKLTRHFDILAASKGCPVEVIQHRKRPLWGVQFHPEKSFPEGRQIAENLARIIAKGEP</sequence>
<dbReference type="InterPro" id="IPR029062">
    <property type="entry name" value="Class_I_gatase-like"/>
</dbReference>
<dbReference type="Pfam" id="PF00117">
    <property type="entry name" value="GATase"/>
    <property type="match status" value="1"/>
</dbReference>
<dbReference type="AlphaFoldDB" id="A0A9D5KA48"/>
<gene>
    <name evidence="2" type="ORF">GF359_08800</name>
</gene>
<dbReference type="Gene3D" id="3.40.50.880">
    <property type="match status" value="1"/>
</dbReference>
<proteinExistence type="predicted"/>
<organism evidence="2 3">
    <name type="scientific">candidate division WOR-3 bacterium</name>
    <dbReference type="NCBI Taxonomy" id="2052148"/>
    <lineage>
        <taxon>Bacteria</taxon>
        <taxon>Bacteria division WOR-3</taxon>
    </lineage>
</organism>
<dbReference type="EMBL" id="WJKJ01000295">
    <property type="protein sequence ID" value="MBD3365298.1"/>
    <property type="molecule type" value="Genomic_DNA"/>
</dbReference>
<evidence type="ECO:0000259" key="1">
    <source>
        <dbReference type="Pfam" id="PF00117"/>
    </source>
</evidence>
<name>A0A9D5KA48_UNCW3</name>
<accession>A0A9D5KA48</accession>
<evidence type="ECO:0000313" key="3">
    <source>
        <dbReference type="Proteomes" id="UP000630660"/>
    </source>
</evidence>
<dbReference type="InterPro" id="IPR017926">
    <property type="entry name" value="GATASE"/>
</dbReference>
<dbReference type="SUPFAM" id="SSF52317">
    <property type="entry name" value="Class I glutamine amidotransferase-like"/>
    <property type="match status" value="1"/>
</dbReference>
<protein>
    <recommendedName>
        <fullName evidence="1">Glutamine amidotransferase domain-containing protein</fullName>
    </recommendedName>
</protein>
<reference evidence="2" key="1">
    <citation type="submission" date="2019-11" db="EMBL/GenBank/DDBJ databases">
        <title>Microbial mats filling the niche in hypersaline microbial mats.</title>
        <authorList>
            <person name="Wong H.L."/>
            <person name="Macleod F.I."/>
            <person name="White R.A. III"/>
            <person name="Burns B.P."/>
        </authorList>
    </citation>
    <scope>NUCLEOTIDE SEQUENCE</scope>
    <source>
        <strain evidence="2">Bin_327</strain>
    </source>
</reference>
<dbReference type="Proteomes" id="UP000630660">
    <property type="component" value="Unassembled WGS sequence"/>
</dbReference>
<evidence type="ECO:0000313" key="2">
    <source>
        <dbReference type="EMBL" id="MBD3365298.1"/>
    </source>
</evidence>
<feature type="domain" description="Glutamine amidotransferase" evidence="1">
    <location>
        <begin position="2"/>
        <end position="101"/>
    </location>
</feature>
<comment type="caution">
    <text evidence="2">The sequence shown here is derived from an EMBL/GenBank/DDBJ whole genome shotgun (WGS) entry which is preliminary data.</text>
</comment>
<feature type="non-terminal residue" evidence="2">
    <location>
        <position position="1"/>
    </location>
</feature>
<dbReference type="PROSITE" id="PS51273">
    <property type="entry name" value="GATASE_TYPE_1"/>
    <property type="match status" value="1"/>
</dbReference>